<dbReference type="AlphaFoldDB" id="A0A2H0UXH7"/>
<dbReference type="PANTHER" id="PTHR30572">
    <property type="entry name" value="MEMBRANE COMPONENT OF TRANSPORTER-RELATED"/>
    <property type="match status" value="1"/>
</dbReference>
<name>A0A2H0UXH7_9BACT</name>
<comment type="caution">
    <text evidence="10">The sequence shown here is derived from an EMBL/GenBank/DDBJ whole genome shotgun (WGS) entry which is preliminary data.</text>
</comment>
<evidence type="ECO:0000256" key="1">
    <source>
        <dbReference type="ARBA" id="ARBA00004651"/>
    </source>
</evidence>
<protein>
    <submittedName>
        <fullName evidence="10">Multidrug ABC transporter substrate-binding protein</fullName>
    </submittedName>
</protein>
<dbReference type="InterPro" id="IPR003838">
    <property type="entry name" value="ABC3_permease_C"/>
</dbReference>
<dbReference type="PANTHER" id="PTHR30572:SF4">
    <property type="entry name" value="ABC TRANSPORTER PERMEASE YTRF"/>
    <property type="match status" value="1"/>
</dbReference>
<dbReference type="InterPro" id="IPR025857">
    <property type="entry name" value="MacB_PCD"/>
</dbReference>
<feature type="domain" description="MacB-like periplasmic core" evidence="9">
    <location>
        <begin position="21"/>
        <end position="245"/>
    </location>
</feature>
<evidence type="ECO:0000313" key="11">
    <source>
        <dbReference type="Proteomes" id="UP000228906"/>
    </source>
</evidence>
<evidence type="ECO:0000259" key="8">
    <source>
        <dbReference type="Pfam" id="PF02687"/>
    </source>
</evidence>
<evidence type="ECO:0000256" key="7">
    <source>
        <dbReference type="SAM" id="Phobius"/>
    </source>
</evidence>
<feature type="transmembrane region" description="Helical" evidence="7">
    <location>
        <begin position="369"/>
        <end position="395"/>
    </location>
</feature>
<evidence type="ECO:0000259" key="9">
    <source>
        <dbReference type="Pfam" id="PF12704"/>
    </source>
</evidence>
<feature type="transmembrane region" description="Helical" evidence="7">
    <location>
        <begin position="328"/>
        <end position="357"/>
    </location>
</feature>
<dbReference type="Pfam" id="PF02687">
    <property type="entry name" value="FtsX"/>
    <property type="match status" value="1"/>
</dbReference>
<feature type="transmembrane region" description="Helical" evidence="7">
    <location>
        <begin position="282"/>
        <end position="307"/>
    </location>
</feature>
<dbReference type="GO" id="GO:0022857">
    <property type="term" value="F:transmembrane transporter activity"/>
    <property type="evidence" value="ECO:0007669"/>
    <property type="project" value="TreeGrafter"/>
</dbReference>
<dbReference type="Pfam" id="PF12704">
    <property type="entry name" value="MacB_PCD"/>
    <property type="match status" value="1"/>
</dbReference>
<keyword evidence="5 7" id="KW-0472">Membrane</keyword>
<comment type="similarity">
    <text evidence="6">Belongs to the ABC-4 integral membrane protein family.</text>
</comment>
<feature type="transmembrane region" description="Helical" evidence="7">
    <location>
        <begin position="21"/>
        <end position="42"/>
    </location>
</feature>
<evidence type="ECO:0000313" key="10">
    <source>
        <dbReference type="EMBL" id="PIR91528.1"/>
    </source>
</evidence>
<reference evidence="11" key="1">
    <citation type="submission" date="2017-09" db="EMBL/GenBank/DDBJ databases">
        <title>Depth-based differentiation of microbial function through sediment-hosted aquifers and enrichment of novel symbionts in the deep terrestrial subsurface.</title>
        <authorList>
            <person name="Probst A.J."/>
            <person name="Ladd B."/>
            <person name="Jarett J.K."/>
            <person name="Geller-Mcgrath D.E."/>
            <person name="Sieber C.M.K."/>
            <person name="Emerson J.B."/>
            <person name="Anantharaman K."/>
            <person name="Thomas B.C."/>
            <person name="Malmstrom R."/>
            <person name="Stieglmeier M."/>
            <person name="Klingl A."/>
            <person name="Woyke T."/>
            <person name="Ryan C.M."/>
            <person name="Banfield J.F."/>
        </authorList>
    </citation>
    <scope>NUCLEOTIDE SEQUENCE [LARGE SCALE GENOMIC DNA]</scope>
</reference>
<organism evidence="10 11">
    <name type="scientific">bacterium (Candidatus Gribaldobacteria) CG10_big_fil_rev_8_21_14_0_10_41_12</name>
    <dbReference type="NCBI Taxonomy" id="2014277"/>
    <lineage>
        <taxon>Bacteria</taxon>
        <taxon>Candidatus Gribaldobacteria</taxon>
    </lineage>
</organism>
<evidence type="ECO:0000256" key="6">
    <source>
        <dbReference type="ARBA" id="ARBA00038076"/>
    </source>
</evidence>
<comment type="subcellular location">
    <subcellularLocation>
        <location evidence="1">Cell membrane</location>
        <topology evidence="1">Multi-pass membrane protein</topology>
    </subcellularLocation>
</comment>
<dbReference type="Proteomes" id="UP000228906">
    <property type="component" value="Unassembled WGS sequence"/>
</dbReference>
<gene>
    <name evidence="10" type="ORF">COU03_01790</name>
</gene>
<dbReference type="EMBL" id="PFAV01000031">
    <property type="protein sequence ID" value="PIR91528.1"/>
    <property type="molecule type" value="Genomic_DNA"/>
</dbReference>
<keyword evidence="4 7" id="KW-1133">Transmembrane helix</keyword>
<evidence type="ECO:0000256" key="4">
    <source>
        <dbReference type="ARBA" id="ARBA00022989"/>
    </source>
</evidence>
<evidence type="ECO:0000256" key="2">
    <source>
        <dbReference type="ARBA" id="ARBA00022475"/>
    </source>
</evidence>
<evidence type="ECO:0000256" key="3">
    <source>
        <dbReference type="ARBA" id="ARBA00022692"/>
    </source>
</evidence>
<dbReference type="InterPro" id="IPR050250">
    <property type="entry name" value="Macrolide_Exporter_MacB"/>
</dbReference>
<keyword evidence="2" id="KW-1003">Cell membrane</keyword>
<sequence>MSSKNSFKTAIRGLKTNKSRSALTILGIIIGISSIILIMSLGKGAEELILSQVRGLGSATIIIEPGRRTQGPSDFGSLFTDSLKDREVEALSKPSNAPGVEGLSPMVVLSTSVSFENEVDSFMILGAAPLIADIVDVYPETGQFFTDEQAQQLSAVAIIGSEVKEKLFGPSEALNQNIKIKDKVFKIIGISPKKGQVGMLDVDNSIIVPYTTALKYLSGMNYYHQILVKAKSEKIVPETVQDIEATLRELHNITDSTKDDFQVATQEDIAQRVGTVTSVLTIFLAAIAAISLVVGGIGIMNIMLVSVTERTREIGLRKALGATTKNILTQFLLESIILTCLGGMVGIALGVFFSFVASLILSRMVSSGWAFVISPSAIALGLGVSAFVGLVFGLYPASQASKKSPIEALRYE</sequence>
<dbReference type="GO" id="GO:0005886">
    <property type="term" value="C:plasma membrane"/>
    <property type="evidence" value="ECO:0007669"/>
    <property type="project" value="UniProtKB-SubCell"/>
</dbReference>
<keyword evidence="3 7" id="KW-0812">Transmembrane</keyword>
<accession>A0A2H0UXH7</accession>
<evidence type="ECO:0000256" key="5">
    <source>
        <dbReference type="ARBA" id="ARBA00023136"/>
    </source>
</evidence>
<feature type="domain" description="ABC3 transporter permease C-terminal" evidence="8">
    <location>
        <begin position="286"/>
        <end position="405"/>
    </location>
</feature>
<proteinExistence type="inferred from homology"/>